<organism evidence="1 2">
    <name type="scientific">Sphingobacterium puteale</name>
    <dbReference type="NCBI Taxonomy" id="2420510"/>
    <lineage>
        <taxon>Bacteria</taxon>
        <taxon>Pseudomonadati</taxon>
        <taxon>Bacteroidota</taxon>
        <taxon>Sphingobacteriia</taxon>
        <taxon>Sphingobacteriales</taxon>
        <taxon>Sphingobacteriaceae</taxon>
        <taxon>Sphingobacterium</taxon>
    </lineage>
</organism>
<proteinExistence type="predicted"/>
<evidence type="ECO:0008006" key="3">
    <source>
        <dbReference type="Google" id="ProtNLM"/>
    </source>
</evidence>
<name>A0A420W0D2_9SPHI</name>
<gene>
    <name evidence="1" type="ORF">D7322_07825</name>
</gene>
<sequence>MLEILGSIVKHNTIGQNISFHAEQLNITPYYLSQITESSMRYQHKHMIYKNLTPLNKKGGVLHNTDLPIKRLHTA</sequence>
<protein>
    <recommendedName>
        <fullName evidence="3">AraC family transcriptional regulator</fullName>
    </recommendedName>
</protein>
<reference evidence="1 2" key="1">
    <citation type="submission" date="2018-10" db="EMBL/GenBank/DDBJ databases">
        <title>Sphingobacterium sp. M05W1-28.</title>
        <authorList>
            <person name="Cai H."/>
        </authorList>
    </citation>
    <scope>NUCLEOTIDE SEQUENCE [LARGE SCALE GENOMIC DNA]</scope>
    <source>
        <strain evidence="1 2">M05W1-28</strain>
    </source>
</reference>
<evidence type="ECO:0000313" key="2">
    <source>
        <dbReference type="Proteomes" id="UP000282423"/>
    </source>
</evidence>
<comment type="caution">
    <text evidence="1">The sequence shown here is derived from an EMBL/GenBank/DDBJ whole genome shotgun (WGS) entry which is preliminary data.</text>
</comment>
<dbReference type="EMBL" id="RBWS01000006">
    <property type="protein sequence ID" value="RKO72007.1"/>
    <property type="molecule type" value="Genomic_DNA"/>
</dbReference>
<dbReference type="AlphaFoldDB" id="A0A420W0D2"/>
<evidence type="ECO:0000313" key="1">
    <source>
        <dbReference type="EMBL" id="RKO72007.1"/>
    </source>
</evidence>
<dbReference type="Proteomes" id="UP000282423">
    <property type="component" value="Unassembled WGS sequence"/>
</dbReference>
<keyword evidence="2" id="KW-1185">Reference proteome</keyword>
<accession>A0A420W0D2</accession>